<accession>A0A5C3MR47</accession>
<evidence type="ECO:0000313" key="2">
    <source>
        <dbReference type="Proteomes" id="UP000305948"/>
    </source>
</evidence>
<dbReference type="AlphaFoldDB" id="A0A5C3MR47"/>
<reference evidence="1 2" key="1">
    <citation type="journal article" date="2019" name="Nat. Ecol. Evol.">
        <title>Megaphylogeny resolves global patterns of mushroom evolution.</title>
        <authorList>
            <person name="Varga T."/>
            <person name="Krizsan K."/>
            <person name="Foldi C."/>
            <person name="Dima B."/>
            <person name="Sanchez-Garcia M."/>
            <person name="Sanchez-Ramirez S."/>
            <person name="Szollosi G.J."/>
            <person name="Szarkandi J.G."/>
            <person name="Papp V."/>
            <person name="Albert L."/>
            <person name="Andreopoulos W."/>
            <person name="Angelini C."/>
            <person name="Antonin V."/>
            <person name="Barry K.W."/>
            <person name="Bougher N.L."/>
            <person name="Buchanan P."/>
            <person name="Buyck B."/>
            <person name="Bense V."/>
            <person name="Catcheside P."/>
            <person name="Chovatia M."/>
            <person name="Cooper J."/>
            <person name="Damon W."/>
            <person name="Desjardin D."/>
            <person name="Finy P."/>
            <person name="Geml J."/>
            <person name="Haridas S."/>
            <person name="Hughes K."/>
            <person name="Justo A."/>
            <person name="Karasinski D."/>
            <person name="Kautmanova I."/>
            <person name="Kiss B."/>
            <person name="Kocsube S."/>
            <person name="Kotiranta H."/>
            <person name="LaButti K.M."/>
            <person name="Lechner B.E."/>
            <person name="Liimatainen K."/>
            <person name="Lipzen A."/>
            <person name="Lukacs Z."/>
            <person name="Mihaltcheva S."/>
            <person name="Morgado L.N."/>
            <person name="Niskanen T."/>
            <person name="Noordeloos M.E."/>
            <person name="Ohm R.A."/>
            <person name="Ortiz-Santana B."/>
            <person name="Ovrebo C."/>
            <person name="Racz N."/>
            <person name="Riley R."/>
            <person name="Savchenko A."/>
            <person name="Shiryaev A."/>
            <person name="Soop K."/>
            <person name="Spirin V."/>
            <person name="Szebenyi C."/>
            <person name="Tomsovsky M."/>
            <person name="Tulloss R.E."/>
            <person name="Uehling J."/>
            <person name="Grigoriev I.V."/>
            <person name="Vagvolgyi C."/>
            <person name="Papp T."/>
            <person name="Martin F.M."/>
            <person name="Miettinen O."/>
            <person name="Hibbett D.S."/>
            <person name="Nagy L.G."/>
        </authorList>
    </citation>
    <scope>NUCLEOTIDE SEQUENCE [LARGE SCALE GENOMIC DNA]</scope>
    <source>
        <strain evidence="1 2">OMC1185</strain>
    </source>
</reference>
<keyword evidence="2" id="KW-1185">Reference proteome</keyword>
<dbReference type="Proteomes" id="UP000305948">
    <property type="component" value="Unassembled WGS sequence"/>
</dbReference>
<sequence length="82" mass="8750">MNPTALTRWTSTSAISAWSIGSLDSTQVRSTSSSLSRCGYATSSSDTAVWRMSGAVYMQTVPLVSTRASITFFAKVEMLTGT</sequence>
<name>A0A5C3MR47_9AGAM</name>
<proteinExistence type="predicted"/>
<gene>
    <name evidence="1" type="ORF">OE88DRAFT_1665601</name>
</gene>
<protein>
    <submittedName>
        <fullName evidence="1">Uncharacterized protein</fullName>
    </submittedName>
</protein>
<dbReference type="EMBL" id="ML213522">
    <property type="protein sequence ID" value="TFK47899.1"/>
    <property type="molecule type" value="Genomic_DNA"/>
</dbReference>
<evidence type="ECO:0000313" key="1">
    <source>
        <dbReference type="EMBL" id="TFK47899.1"/>
    </source>
</evidence>
<organism evidence="1 2">
    <name type="scientific">Heliocybe sulcata</name>
    <dbReference type="NCBI Taxonomy" id="5364"/>
    <lineage>
        <taxon>Eukaryota</taxon>
        <taxon>Fungi</taxon>
        <taxon>Dikarya</taxon>
        <taxon>Basidiomycota</taxon>
        <taxon>Agaricomycotina</taxon>
        <taxon>Agaricomycetes</taxon>
        <taxon>Gloeophyllales</taxon>
        <taxon>Gloeophyllaceae</taxon>
        <taxon>Heliocybe</taxon>
    </lineage>
</organism>